<dbReference type="AlphaFoldDB" id="A0A8H3LCP7"/>
<gene>
    <name evidence="1" type="ORF">RCL2_001310700</name>
</gene>
<sequence length="272" mass="31601">MSQVKEFYSKVCVAGSFNFVTDKEIEEEISLSERDKFSCNLATILARDREVVAVNKNFTKQVIKEFVTNLSKDAPMSFVQASKRKEMAVLYFNIMEYCSVKLRSRLDKLKRDIKYNKDESYIKSFLEFAVINVDKLDEIDEYLGLLREGSYAGAVLDIANCACKEKYKTSFSCIDLHLLDPIIVEQPISSWNDIHNWIENNEFIAVSKKICYLCKLYIKFLRSKGYKITISGAHKKLYHRWKLPDSYMKEFVAYKYDGDSADSDDPNFEVNV</sequence>
<dbReference type="EMBL" id="BLAL01000160">
    <property type="protein sequence ID" value="GES86033.1"/>
    <property type="molecule type" value="Genomic_DNA"/>
</dbReference>
<dbReference type="Pfam" id="PF14441">
    <property type="entry name" value="OTT_1508_deam"/>
    <property type="match status" value="1"/>
</dbReference>
<evidence type="ECO:0000313" key="2">
    <source>
        <dbReference type="Proteomes" id="UP000615446"/>
    </source>
</evidence>
<dbReference type="InterPro" id="IPR027796">
    <property type="entry name" value="OTT_1508_deam-like"/>
</dbReference>
<comment type="caution">
    <text evidence="1">The sequence shown here is derived from an EMBL/GenBank/DDBJ whole genome shotgun (WGS) entry which is preliminary data.</text>
</comment>
<accession>A0A8H3LCP7</accession>
<dbReference type="OrthoDB" id="2436083at2759"/>
<name>A0A8H3LCP7_9GLOM</name>
<proteinExistence type="predicted"/>
<protein>
    <submittedName>
        <fullName evidence="1">Uncharacterized protein</fullName>
    </submittedName>
</protein>
<reference evidence="1" key="1">
    <citation type="submission" date="2019-10" db="EMBL/GenBank/DDBJ databases">
        <title>Conservation and host-specific expression of non-tandemly repeated heterogenous ribosome RNA gene in arbuscular mycorrhizal fungi.</title>
        <authorList>
            <person name="Maeda T."/>
            <person name="Kobayashi Y."/>
            <person name="Nakagawa T."/>
            <person name="Ezawa T."/>
            <person name="Yamaguchi K."/>
            <person name="Bino T."/>
            <person name="Nishimoto Y."/>
            <person name="Shigenobu S."/>
            <person name="Kawaguchi M."/>
        </authorList>
    </citation>
    <scope>NUCLEOTIDE SEQUENCE</scope>
    <source>
        <strain evidence="1">HR1</strain>
    </source>
</reference>
<evidence type="ECO:0000313" key="1">
    <source>
        <dbReference type="EMBL" id="GES86033.1"/>
    </source>
</evidence>
<dbReference type="Proteomes" id="UP000615446">
    <property type="component" value="Unassembled WGS sequence"/>
</dbReference>
<organism evidence="1 2">
    <name type="scientific">Rhizophagus clarus</name>
    <dbReference type="NCBI Taxonomy" id="94130"/>
    <lineage>
        <taxon>Eukaryota</taxon>
        <taxon>Fungi</taxon>
        <taxon>Fungi incertae sedis</taxon>
        <taxon>Mucoromycota</taxon>
        <taxon>Glomeromycotina</taxon>
        <taxon>Glomeromycetes</taxon>
        <taxon>Glomerales</taxon>
        <taxon>Glomeraceae</taxon>
        <taxon>Rhizophagus</taxon>
    </lineage>
</organism>